<sequence>MSLLLHAFFIILAIFFFVRWIEPPPEAVQFVPGGGGGGGNEGSQVAHRIQQRVHQQVTSPQFNKRISSTSTTASFSLPDTTAELPELSSPMEAGAASAGSGTGAGGGHGAGIGTGTGSGTGPGSGPGYGRGFIATNPFGGAGGDGLVGTFYDFKRDSKGKPTEVKAYNRPVFTEIVRGFTKSSRWAPPRKFKHFTSQTRLVAKTFAFKGIPDVEAGKAFQCPEAGAGSWIAHYSDDVKVTEAGTYRMVGWGDNCLVVGIDGKVVLDASDVGYTGEGRASLGAINVPGKPAASLFHGEWFTLRAQDSVRLDIIVGDEGGIFSATAMLEKKGATYARGPGGIPQLPVLTVADLAPTEVALYPFIRPEHLQRTVFQAGKQSLGLGKDWRID</sequence>
<gene>
    <name evidence="2" type="ORF">OKA05_04215</name>
</gene>
<comment type="caution">
    <text evidence="2">The sequence shown here is derived from an EMBL/GenBank/DDBJ whole genome shotgun (WGS) entry which is preliminary data.</text>
</comment>
<accession>A0ABT3GFD1</accession>
<organism evidence="2 3">
    <name type="scientific">Luteolibacter arcticus</name>
    <dbReference type="NCBI Taxonomy" id="1581411"/>
    <lineage>
        <taxon>Bacteria</taxon>
        <taxon>Pseudomonadati</taxon>
        <taxon>Verrucomicrobiota</taxon>
        <taxon>Verrucomicrobiia</taxon>
        <taxon>Verrucomicrobiales</taxon>
        <taxon>Verrucomicrobiaceae</taxon>
        <taxon>Luteolibacter</taxon>
    </lineage>
</organism>
<evidence type="ECO:0000313" key="3">
    <source>
        <dbReference type="Proteomes" id="UP001320876"/>
    </source>
</evidence>
<name>A0ABT3GFD1_9BACT</name>
<evidence type="ECO:0000313" key="2">
    <source>
        <dbReference type="EMBL" id="MCW1921744.1"/>
    </source>
</evidence>
<feature type="compositionally biased region" description="Polar residues" evidence="1">
    <location>
        <begin position="56"/>
        <end position="79"/>
    </location>
</feature>
<reference evidence="2 3" key="1">
    <citation type="submission" date="2022-10" db="EMBL/GenBank/DDBJ databases">
        <title>Luteolibacter arcticus strain CCTCC AB 2014275, whole genome shotgun sequencing project.</title>
        <authorList>
            <person name="Zhao G."/>
            <person name="Shen L."/>
        </authorList>
    </citation>
    <scope>NUCLEOTIDE SEQUENCE [LARGE SCALE GENOMIC DNA]</scope>
    <source>
        <strain evidence="2 3">CCTCC AB 2014275</strain>
    </source>
</reference>
<dbReference type="EMBL" id="JAPDDT010000001">
    <property type="protein sequence ID" value="MCW1921744.1"/>
    <property type="molecule type" value="Genomic_DNA"/>
</dbReference>
<evidence type="ECO:0008006" key="4">
    <source>
        <dbReference type="Google" id="ProtNLM"/>
    </source>
</evidence>
<keyword evidence="3" id="KW-1185">Reference proteome</keyword>
<feature type="region of interest" description="Disordered" evidence="1">
    <location>
        <begin position="56"/>
        <end position="124"/>
    </location>
</feature>
<dbReference type="Proteomes" id="UP001320876">
    <property type="component" value="Unassembled WGS sequence"/>
</dbReference>
<feature type="compositionally biased region" description="Gly residues" evidence="1">
    <location>
        <begin position="100"/>
        <end position="124"/>
    </location>
</feature>
<protein>
    <recommendedName>
        <fullName evidence="4">PA14 domain-containing protein</fullName>
    </recommendedName>
</protein>
<evidence type="ECO:0000256" key="1">
    <source>
        <dbReference type="SAM" id="MobiDB-lite"/>
    </source>
</evidence>
<dbReference type="RefSeq" id="WP_264485853.1">
    <property type="nucleotide sequence ID" value="NZ_JAPDDT010000001.1"/>
</dbReference>
<proteinExistence type="predicted"/>